<dbReference type="InterPro" id="IPR001882">
    <property type="entry name" value="Biotin_BS"/>
</dbReference>
<dbReference type="Gene3D" id="3.90.226.10">
    <property type="entry name" value="2-enoyl-CoA Hydratase, Chain A, domain 1"/>
    <property type="match status" value="2"/>
</dbReference>
<dbReference type="InterPro" id="IPR005479">
    <property type="entry name" value="CPAse_ATP-bd"/>
</dbReference>
<feature type="domain" description="CoA carboxyltransferase C-terminal" evidence="15">
    <location>
        <begin position="835"/>
        <end position="1074"/>
    </location>
</feature>
<dbReference type="Gene3D" id="3.30.1490.20">
    <property type="entry name" value="ATP-grasp fold, A domain"/>
    <property type="match status" value="1"/>
</dbReference>
<feature type="domain" description="CoA carboxyltransferase N-terminal" evidence="14">
    <location>
        <begin position="571"/>
        <end position="841"/>
    </location>
</feature>
<dbReference type="CDD" id="cd06850">
    <property type="entry name" value="biotinyl_domain"/>
    <property type="match status" value="1"/>
</dbReference>
<keyword evidence="7" id="KW-0092">Biotin</keyword>
<feature type="domain" description="Biotin carboxylation" evidence="13">
    <location>
        <begin position="1"/>
        <end position="451"/>
    </location>
</feature>
<evidence type="ECO:0000313" key="16">
    <source>
        <dbReference type="EMBL" id="SBV32867.1"/>
    </source>
</evidence>
<keyword evidence="6 9" id="KW-0067">ATP-binding</keyword>
<dbReference type="InterPro" id="IPR011764">
    <property type="entry name" value="Biotin_carboxylation_dom"/>
</dbReference>
<evidence type="ECO:0000256" key="1">
    <source>
        <dbReference type="ARBA" id="ARBA00001953"/>
    </source>
</evidence>
<dbReference type="AlphaFoldDB" id="A0A1Y5PZC2"/>
<dbReference type="InterPro" id="IPR011053">
    <property type="entry name" value="Single_hybrid_motif"/>
</dbReference>
<dbReference type="SUPFAM" id="SSF51230">
    <property type="entry name" value="Single hybrid motif"/>
    <property type="match status" value="1"/>
</dbReference>
<dbReference type="SUPFAM" id="SSF51246">
    <property type="entry name" value="Rudiment single hybrid motif"/>
    <property type="match status" value="1"/>
</dbReference>
<dbReference type="GO" id="GO:2001295">
    <property type="term" value="P:malonyl-CoA biosynthetic process"/>
    <property type="evidence" value="ECO:0007669"/>
    <property type="project" value="UniProtKB-UniPathway"/>
</dbReference>
<dbReference type="Pfam" id="PF00364">
    <property type="entry name" value="Biotin_lipoyl"/>
    <property type="match status" value="1"/>
</dbReference>
<evidence type="ECO:0000256" key="3">
    <source>
        <dbReference type="ARBA" id="ARBA00013058"/>
    </source>
</evidence>
<dbReference type="PROSITE" id="PS50975">
    <property type="entry name" value="ATP_GRASP"/>
    <property type="match status" value="1"/>
</dbReference>
<dbReference type="RefSeq" id="WP_295326334.1">
    <property type="nucleotide sequence ID" value="NZ_LT598653.1"/>
</dbReference>
<feature type="domain" description="ATP-grasp" evidence="12">
    <location>
        <begin position="118"/>
        <end position="314"/>
    </location>
</feature>
<dbReference type="SUPFAM" id="SSF56059">
    <property type="entry name" value="Glutathione synthetase ATP-binding domain-like"/>
    <property type="match status" value="1"/>
</dbReference>
<dbReference type="PANTHER" id="PTHR48095:SF5">
    <property type="entry name" value="BLL7292 PROTEIN"/>
    <property type="match status" value="1"/>
</dbReference>
<evidence type="ECO:0000256" key="6">
    <source>
        <dbReference type="ARBA" id="ARBA00022840"/>
    </source>
</evidence>
<dbReference type="InterPro" id="IPR011054">
    <property type="entry name" value="Rudment_hybrid_motif"/>
</dbReference>
<feature type="compositionally biased region" description="Low complexity" evidence="10">
    <location>
        <begin position="462"/>
        <end position="476"/>
    </location>
</feature>
<dbReference type="SUPFAM" id="SSF52096">
    <property type="entry name" value="ClpP/crotonase"/>
    <property type="match status" value="2"/>
</dbReference>
<dbReference type="InterPro" id="IPR005482">
    <property type="entry name" value="Biotin_COase_C"/>
</dbReference>
<evidence type="ECO:0000256" key="8">
    <source>
        <dbReference type="ARBA" id="ARBA00023268"/>
    </source>
</evidence>
<dbReference type="InterPro" id="IPR051602">
    <property type="entry name" value="ACC_Biotin_Carboxylase"/>
</dbReference>
<dbReference type="Pfam" id="PF00289">
    <property type="entry name" value="Biotin_carb_N"/>
    <property type="match status" value="1"/>
</dbReference>
<dbReference type="InterPro" id="IPR011761">
    <property type="entry name" value="ATP-grasp"/>
</dbReference>
<gene>
    <name evidence="16" type="ORF">SPPYR_1747</name>
</gene>
<sequence>MKKLLIANRGEIAVRIARAAAGRGIRSIGIYSADDRNALHSRRTDEALALPGSGPAAYLDIDAIVEVARDAGCDAVHPGYGFLSESAEFAQRCEEAGLVFVGPAAVTLAALGDKAHARAIALAADIPVPPGSDGPVGVEEALAFFDRHGAMMIKAVAGGGGRGMRPVTDRAAVADTHQRCSSEALAGFGSDAVYCEKLVGRARHVEVQIIGDGTGDVVHLWDRECSLQRQRQKIVEIAPAPGLDTALREKLFDAAVAIGRAVNYRGVGTVEFLVDLDNGSFYFIEANARLQVEHTVTEAVTGLDLVDIQLELANGMSLRNLELRQDRIPAPRGVAIQARVNAEAIAADGMPRPSGGRIGRYEIPAGPGVRVDDCGERGYQPNPRFDSLLAKVITTAPTGGLANAVRLADRTLGEFAIEGIETNLSFLRALLQHPEIAAGAFDTFFIERHLGALLDHADQLKPDPSSDAASDAPSPDHIVDVPAGTVAIAAPMTGSLIALPAAANEAVAAGQPVAVMEAMKLEHVITAPAAGYVRLLPNEIGAVVSEGSPILFFEEADVGLSAIESAADIDPDHIRPDLAELHARRALTLDTARPDAVARRRARGYRTARENVDDIVDEGSFIEYGSLVIAGQRLRHPVDHLIRTTPADGMVTGIGRVNGDIFGADASRCVVMSYDYTVYAGTQGLKNHEKTDRMLELAERWRLPVILFAESGGGRPGDTDRPAGGGIFNTRAFALQGRLSALVPQIAIANGRCFAGAAVLLGCCDVVIATKDTTMGVGGPALIEGGGLGVYTPEEVGPAEVQAAGGVIDILAEDEADAVRIAQKYLSYFQGRLPSWDAADQRLLRSMVPENRLRAYDICRIIETLCDTGSVLELRETFGRAAITALARIEGRPIGIIANNSAYLGGAVDADAADKCSRFMQLCDAFDIPIVVLADTPGNMVGPEAEKSGLIRHCCRMFVTGPNLTVPLFSVVLRKGYGLGVMAMVGGHSQAPFFTLSWPTGEFGGMGLEGAVKLGYRKEMEAIADLDERQRWYEQRVAESYENGKAISTAMGFDFDEVIDPAETRAHIVAGLESIPAPVRTGKKKRPFIDSW</sequence>
<dbReference type="PROSITE" id="PS50968">
    <property type="entry name" value="BIOTINYL_LIPOYL"/>
    <property type="match status" value="1"/>
</dbReference>
<dbReference type="Pfam" id="PF02786">
    <property type="entry name" value="CPSase_L_D2"/>
    <property type="match status" value="1"/>
</dbReference>
<dbReference type="SUPFAM" id="SSF52440">
    <property type="entry name" value="PreATP-grasp domain"/>
    <property type="match status" value="1"/>
</dbReference>
<dbReference type="InterPro" id="IPR016185">
    <property type="entry name" value="PreATP-grasp_dom_sf"/>
</dbReference>
<feature type="region of interest" description="Disordered" evidence="10">
    <location>
        <begin position="457"/>
        <end position="476"/>
    </location>
</feature>
<dbReference type="PANTHER" id="PTHR48095">
    <property type="entry name" value="PYRUVATE CARBOXYLASE SUBUNIT A"/>
    <property type="match status" value="1"/>
</dbReference>
<dbReference type="EC" id="6.4.1.2" evidence="3"/>
<dbReference type="InterPro" id="IPR029045">
    <property type="entry name" value="ClpP/crotonase-like_dom_sf"/>
</dbReference>
<proteinExistence type="predicted"/>
<name>A0A1Y5PZC2_9SPHN</name>
<dbReference type="InterPro" id="IPR000089">
    <property type="entry name" value="Biotin_lipoyl"/>
</dbReference>
<dbReference type="PROSITE" id="PS00867">
    <property type="entry name" value="CPSASE_2"/>
    <property type="match status" value="1"/>
</dbReference>
<evidence type="ECO:0000259" key="14">
    <source>
        <dbReference type="PROSITE" id="PS50980"/>
    </source>
</evidence>
<dbReference type="GO" id="GO:0046872">
    <property type="term" value="F:metal ion binding"/>
    <property type="evidence" value="ECO:0007669"/>
    <property type="project" value="InterPro"/>
</dbReference>
<dbReference type="UniPathway" id="UPA00655">
    <property type="reaction ID" value="UER00711"/>
</dbReference>
<evidence type="ECO:0000256" key="4">
    <source>
        <dbReference type="ARBA" id="ARBA00022598"/>
    </source>
</evidence>
<dbReference type="InterPro" id="IPR011763">
    <property type="entry name" value="COA_CT_C"/>
</dbReference>
<dbReference type="GO" id="GO:0005524">
    <property type="term" value="F:ATP binding"/>
    <property type="evidence" value="ECO:0007669"/>
    <property type="project" value="UniProtKB-UniRule"/>
</dbReference>
<evidence type="ECO:0000259" key="11">
    <source>
        <dbReference type="PROSITE" id="PS50968"/>
    </source>
</evidence>
<keyword evidence="5 9" id="KW-0547">Nucleotide-binding</keyword>
<dbReference type="Pfam" id="PF02785">
    <property type="entry name" value="Biotin_carb_C"/>
    <property type="match status" value="1"/>
</dbReference>
<dbReference type="Gene3D" id="3.30.470.20">
    <property type="entry name" value="ATP-grasp fold, B domain"/>
    <property type="match status" value="1"/>
</dbReference>
<dbReference type="InterPro" id="IPR005481">
    <property type="entry name" value="BC-like_N"/>
</dbReference>
<dbReference type="KEGG" id="sphu:SPPYR_1747"/>
<dbReference type="Pfam" id="PF01039">
    <property type="entry name" value="Carboxyl_trans"/>
    <property type="match status" value="1"/>
</dbReference>
<evidence type="ECO:0000259" key="15">
    <source>
        <dbReference type="PROSITE" id="PS50989"/>
    </source>
</evidence>
<protein>
    <recommendedName>
        <fullName evidence="3">acetyl-CoA carboxylase</fullName>
        <ecNumber evidence="3">6.4.1.2</ecNumber>
    </recommendedName>
</protein>
<dbReference type="InterPro" id="IPR034733">
    <property type="entry name" value="AcCoA_carboxyl_beta"/>
</dbReference>
<evidence type="ECO:0000256" key="9">
    <source>
        <dbReference type="PROSITE-ProRule" id="PRU00409"/>
    </source>
</evidence>
<reference evidence="16" key="1">
    <citation type="submission" date="2016-03" db="EMBL/GenBank/DDBJ databases">
        <authorList>
            <person name="Ploux O."/>
        </authorList>
    </citation>
    <scope>NUCLEOTIDE SEQUENCE</scope>
    <source>
        <strain evidence="16">UC10</strain>
    </source>
</reference>
<evidence type="ECO:0000259" key="13">
    <source>
        <dbReference type="PROSITE" id="PS50979"/>
    </source>
</evidence>
<dbReference type="PROSITE" id="PS50979">
    <property type="entry name" value="BC"/>
    <property type="match status" value="1"/>
</dbReference>
<dbReference type="InterPro" id="IPR013815">
    <property type="entry name" value="ATP_grasp_subdomain_1"/>
</dbReference>
<dbReference type="Gene3D" id="3.40.50.20">
    <property type="match status" value="1"/>
</dbReference>
<dbReference type="PROSITE" id="PS00188">
    <property type="entry name" value="BIOTIN"/>
    <property type="match status" value="1"/>
</dbReference>
<dbReference type="PROSITE" id="PS50980">
    <property type="entry name" value="COA_CT_NTER"/>
    <property type="match status" value="1"/>
</dbReference>
<evidence type="ECO:0000256" key="5">
    <source>
        <dbReference type="ARBA" id="ARBA00022741"/>
    </source>
</evidence>
<dbReference type="PROSITE" id="PS50989">
    <property type="entry name" value="COA_CT_CTER"/>
    <property type="match status" value="1"/>
</dbReference>
<dbReference type="GO" id="GO:0003989">
    <property type="term" value="F:acetyl-CoA carboxylase activity"/>
    <property type="evidence" value="ECO:0007669"/>
    <property type="project" value="UniProtKB-EC"/>
</dbReference>
<dbReference type="SMART" id="SM00878">
    <property type="entry name" value="Biotin_carb_C"/>
    <property type="match status" value="1"/>
</dbReference>
<organism evidence="16">
    <name type="scientific">uncultured Sphingopyxis sp</name>
    <dbReference type="NCBI Taxonomy" id="310581"/>
    <lineage>
        <taxon>Bacteria</taxon>
        <taxon>Pseudomonadati</taxon>
        <taxon>Pseudomonadota</taxon>
        <taxon>Alphaproteobacteria</taxon>
        <taxon>Sphingomonadales</taxon>
        <taxon>Sphingomonadaceae</taxon>
        <taxon>Sphingopyxis</taxon>
        <taxon>environmental samples</taxon>
    </lineage>
</organism>
<dbReference type="Gene3D" id="2.40.50.100">
    <property type="match status" value="1"/>
</dbReference>
<keyword evidence="8" id="KW-0511">Multifunctional enzyme</keyword>
<evidence type="ECO:0000256" key="7">
    <source>
        <dbReference type="ARBA" id="ARBA00023267"/>
    </source>
</evidence>
<comment type="pathway">
    <text evidence="2">Lipid metabolism; malonyl-CoA biosynthesis; malonyl-CoA from acetyl-CoA: step 1/1.</text>
</comment>
<keyword evidence="4" id="KW-0436">Ligase</keyword>
<feature type="domain" description="Lipoyl-binding" evidence="11">
    <location>
        <begin position="478"/>
        <end position="554"/>
    </location>
</feature>
<comment type="cofactor">
    <cofactor evidence="1">
        <name>biotin</name>
        <dbReference type="ChEBI" id="CHEBI:57586"/>
    </cofactor>
</comment>
<evidence type="ECO:0000256" key="2">
    <source>
        <dbReference type="ARBA" id="ARBA00004956"/>
    </source>
</evidence>
<dbReference type="InterPro" id="IPR011762">
    <property type="entry name" value="COA_CT_N"/>
</dbReference>
<accession>A0A1Y5PZC2</accession>
<dbReference type="EMBL" id="LT598653">
    <property type="protein sequence ID" value="SBV32867.1"/>
    <property type="molecule type" value="Genomic_DNA"/>
</dbReference>
<evidence type="ECO:0000256" key="10">
    <source>
        <dbReference type="SAM" id="MobiDB-lite"/>
    </source>
</evidence>
<evidence type="ECO:0000259" key="12">
    <source>
        <dbReference type="PROSITE" id="PS50975"/>
    </source>
</evidence>